<dbReference type="Proteomes" id="UP000238348">
    <property type="component" value="Chromosome"/>
</dbReference>
<dbReference type="RefSeq" id="WP_159396806.1">
    <property type="nucleotide sequence ID" value="NZ_CP012673.1"/>
</dbReference>
<accession>A0A2L0EMR9</accession>
<dbReference type="EMBL" id="CP012673">
    <property type="protein sequence ID" value="AUX40575.1"/>
    <property type="molecule type" value="Genomic_DNA"/>
</dbReference>
<evidence type="ECO:0000313" key="3">
    <source>
        <dbReference type="Proteomes" id="UP000238348"/>
    </source>
</evidence>
<feature type="compositionally biased region" description="Basic and acidic residues" evidence="1">
    <location>
        <begin position="37"/>
        <end position="46"/>
    </location>
</feature>
<evidence type="ECO:0000256" key="1">
    <source>
        <dbReference type="SAM" id="MobiDB-lite"/>
    </source>
</evidence>
<protein>
    <submittedName>
        <fullName evidence="2">Uncharacterized protein</fullName>
    </submittedName>
</protein>
<dbReference type="AlphaFoldDB" id="A0A2L0EMR9"/>
<sequence length="46" mass="5228">MRYEKPDFFEIKMDAEIGSYQSDFDPVPLFTNPAPAERTDDVSGAE</sequence>
<reference evidence="2 3" key="1">
    <citation type="submission" date="2015-09" db="EMBL/GenBank/DDBJ databases">
        <title>Sorangium comparison.</title>
        <authorList>
            <person name="Zaburannyi N."/>
            <person name="Bunk B."/>
            <person name="Overmann J."/>
            <person name="Mueller R."/>
        </authorList>
    </citation>
    <scope>NUCLEOTIDE SEQUENCE [LARGE SCALE GENOMIC DNA]</scope>
    <source>
        <strain evidence="2 3">So ce26</strain>
    </source>
</reference>
<evidence type="ECO:0000313" key="2">
    <source>
        <dbReference type="EMBL" id="AUX40575.1"/>
    </source>
</evidence>
<name>A0A2L0EMR9_SORCE</name>
<gene>
    <name evidence="2" type="ORF">SOCE26_019760</name>
</gene>
<feature type="region of interest" description="Disordered" evidence="1">
    <location>
        <begin position="24"/>
        <end position="46"/>
    </location>
</feature>
<proteinExistence type="predicted"/>
<organism evidence="2 3">
    <name type="scientific">Sorangium cellulosum</name>
    <name type="common">Polyangium cellulosum</name>
    <dbReference type="NCBI Taxonomy" id="56"/>
    <lineage>
        <taxon>Bacteria</taxon>
        <taxon>Pseudomonadati</taxon>
        <taxon>Myxococcota</taxon>
        <taxon>Polyangia</taxon>
        <taxon>Polyangiales</taxon>
        <taxon>Polyangiaceae</taxon>
        <taxon>Sorangium</taxon>
    </lineage>
</organism>
<dbReference type="OrthoDB" id="9920963at2"/>